<dbReference type="Proteomes" id="UP001597156">
    <property type="component" value="Unassembled WGS sequence"/>
</dbReference>
<evidence type="ECO:0000256" key="1">
    <source>
        <dbReference type="ARBA" id="ARBA00001933"/>
    </source>
</evidence>
<keyword evidence="2" id="KW-0663">Pyridoxal phosphate</keyword>
<dbReference type="PANTHER" id="PTHR11601">
    <property type="entry name" value="CYSTEINE DESULFURYLASE FAMILY MEMBER"/>
    <property type="match status" value="1"/>
</dbReference>
<dbReference type="InterPro" id="IPR015424">
    <property type="entry name" value="PyrdxlP-dep_Trfase"/>
</dbReference>
<dbReference type="InterPro" id="IPR000192">
    <property type="entry name" value="Aminotrans_V_dom"/>
</dbReference>
<dbReference type="InterPro" id="IPR016454">
    <property type="entry name" value="Cysteine_dSase"/>
</dbReference>
<gene>
    <name evidence="4" type="ORF">ACFQ22_10290</name>
</gene>
<dbReference type="Gene3D" id="3.90.1150.10">
    <property type="entry name" value="Aspartate Aminotransferase, domain 1"/>
    <property type="match status" value="1"/>
</dbReference>
<keyword evidence="5" id="KW-1185">Reference proteome</keyword>
<evidence type="ECO:0000259" key="3">
    <source>
        <dbReference type="Pfam" id="PF00266"/>
    </source>
</evidence>
<evidence type="ECO:0000313" key="5">
    <source>
        <dbReference type="Proteomes" id="UP001597156"/>
    </source>
</evidence>
<dbReference type="RefSeq" id="WP_225419018.1">
    <property type="nucleotide sequence ID" value="NZ_JBHTLH010000037.1"/>
</dbReference>
<dbReference type="InterPro" id="IPR015422">
    <property type="entry name" value="PyrdxlP-dep_Trfase_small"/>
</dbReference>
<proteinExistence type="predicted"/>
<reference evidence="5" key="1">
    <citation type="journal article" date="2019" name="Int. J. Syst. Evol. Microbiol.">
        <title>The Global Catalogue of Microorganisms (GCM) 10K type strain sequencing project: providing services to taxonomists for standard genome sequencing and annotation.</title>
        <authorList>
            <consortium name="The Broad Institute Genomics Platform"/>
            <consortium name="The Broad Institute Genome Sequencing Center for Infectious Disease"/>
            <person name="Wu L."/>
            <person name="Ma J."/>
        </authorList>
    </citation>
    <scope>NUCLEOTIDE SEQUENCE [LARGE SCALE GENOMIC DNA]</scope>
    <source>
        <strain evidence="5">CCUG 71848</strain>
    </source>
</reference>
<dbReference type="Gene3D" id="3.40.640.10">
    <property type="entry name" value="Type I PLP-dependent aspartate aminotransferase-like (Major domain)"/>
    <property type="match status" value="1"/>
</dbReference>
<feature type="domain" description="Aminotransferase class V" evidence="3">
    <location>
        <begin position="3"/>
        <end position="358"/>
    </location>
</feature>
<dbReference type="Gene3D" id="1.10.260.50">
    <property type="match status" value="1"/>
</dbReference>
<protein>
    <submittedName>
        <fullName evidence="4">Cysteine desulfurase family protein</fullName>
    </submittedName>
</protein>
<evidence type="ECO:0000313" key="4">
    <source>
        <dbReference type="EMBL" id="MFD1125737.1"/>
    </source>
</evidence>
<sequence>MMIYFDHVATTPMSSEALDAYREVAEHFYANSESLHQAGNAAGQLVQESKDKISRLLKIPSEGLIFTSGGTESNQLGIRCLAAGTQKKEILVSPLEHSSVYQILDYLATNSGYRIKFLPVDSKGHVTPTILKQALSDQTGLIVIQAVNAITGIVQDIQALNKVAQTAHLPLFVDAVQGLAKVPLNLSDLAGFSASAHKFNGPKSCGLLYLSPQVLTQAPYPYVFQQNGFLPGTLAVPEIVSATVAFENAWQAMTENLTYVGQLKKQLLAALAPTIHPVASWAEYPGICGLILPRTPGQSAATEMGQQGFCFSTVSACSIKDPRPDRTLTALKLTNEQINRYIRISFGPSNQAKEVETFAAALNRNYG</sequence>
<dbReference type="SUPFAM" id="SSF53383">
    <property type="entry name" value="PLP-dependent transferases"/>
    <property type="match status" value="1"/>
</dbReference>
<organism evidence="4 5">
    <name type="scientific">Lentilactobacillus raoultii</name>
    <dbReference type="NCBI Taxonomy" id="1987503"/>
    <lineage>
        <taxon>Bacteria</taxon>
        <taxon>Bacillati</taxon>
        <taxon>Bacillota</taxon>
        <taxon>Bacilli</taxon>
        <taxon>Lactobacillales</taxon>
        <taxon>Lactobacillaceae</taxon>
        <taxon>Lentilactobacillus</taxon>
    </lineage>
</organism>
<name>A0ABW3PJX4_9LACO</name>
<dbReference type="EMBL" id="JBHTLH010000037">
    <property type="protein sequence ID" value="MFD1125737.1"/>
    <property type="molecule type" value="Genomic_DNA"/>
</dbReference>
<comment type="cofactor">
    <cofactor evidence="1">
        <name>pyridoxal 5'-phosphate</name>
        <dbReference type="ChEBI" id="CHEBI:597326"/>
    </cofactor>
</comment>
<dbReference type="PANTHER" id="PTHR11601:SF36">
    <property type="entry name" value="CYSTEINE DESULFURASE NIFS-RELATED"/>
    <property type="match status" value="1"/>
</dbReference>
<accession>A0ABW3PJX4</accession>
<evidence type="ECO:0000256" key="2">
    <source>
        <dbReference type="ARBA" id="ARBA00022898"/>
    </source>
</evidence>
<comment type="caution">
    <text evidence="4">The sequence shown here is derived from an EMBL/GenBank/DDBJ whole genome shotgun (WGS) entry which is preliminary data.</text>
</comment>
<dbReference type="PIRSF" id="PIRSF005572">
    <property type="entry name" value="NifS"/>
    <property type="match status" value="1"/>
</dbReference>
<dbReference type="Pfam" id="PF00266">
    <property type="entry name" value="Aminotran_5"/>
    <property type="match status" value="1"/>
</dbReference>
<dbReference type="InterPro" id="IPR015421">
    <property type="entry name" value="PyrdxlP-dep_Trfase_major"/>
</dbReference>